<evidence type="ECO:0000256" key="7">
    <source>
        <dbReference type="ARBA" id="ARBA00022723"/>
    </source>
</evidence>
<protein>
    <recommendedName>
        <fullName evidence="16">Zinc finger protein unc-98</fullName>
    </recommendedName>
    <alternativeName>
        <fullName evidence="17">Uncoordinated protein 98</fullName>
    </alternativeName>
</protein>
<dbReference type="GO" id="GO:0007517">
    <property type="term" value="P:muscle organ development"/>
    <property type="evidence" value="ECO:0007669"/>
    <property type="project" value="UniProtKB-KW"/>
</dbReference>
<keyword evidence="3" id="KW-0787">Thick filament</keyword>
<keyword evidence="13" id="KW-0238">DNA-binding</keyword>
<dbReference type="PANTHER" id="PTHR24394">
    <property type="entry name" value="ZINC FINGER PROTEIN"/>
    <property type="match status" value="1"/>
</dbReference>
<feature type="domain" description="C2H2-type" evidence="20">
    <location>
        <begin position="211"/>
        <end position="238"/>
    </location>
</feature>
<keyword evidence="4" id="KW-0217">Developmental protein</keyword>
<evidence type="ECO:0000259" key="20">
    <source>
        <dbReference type="PROSITE" id="PS50157"/>
    </source>
</evidence>
<evidence type="ECO:0000256" key="11">
    <source>
        <dbReference type="ARBA" id="ARBA00022833"/>
    </source>
</evidence>
<dbReference type="AlphaFoldDB" id="A0A7E4VSU0"/>
<dbReference type="PROSITE" id="PS00028">
    <property type="entry name" value="ZINC_FINGER_C2H2_1"/>
    <property type="match status" value="3"/>
</dbReference>
<keyword evidence="11" id="KW-0862">Zinc</keyword>
<keyword evidence="12" id="KW-0805">Transcription regulation</keyword>
<evidence type="ECO:0000313" key="22">
    <source>
        <dbReference type="WBParaSite" id="Pan_g2781.t1"/>
    </source>
</evidence>
<evidence type="ECO:0000256" key="9">
    <source>
        <dbReference type="ARBA" id="ARBA00022771"/>
    </source>
</evidence>
<evidence type="ECO:0000256" key="2">
    <source>
        <dbReference type="ARBA" id="ARBA00004496"/>
    </source>
</evidence>
<dbReference type="PROSITE" id="PS50157">
    <property type="entry name" value="ZINC_FINGER_C2H2_2"/>
    <property type="match status" value="3"/>
</dbReference>
<name>A0A7E4VSU0_PANRE</name>
<dbReference type="SUPFAM" id="SSF57667">
    <property type="entry name" value="beta-beta-alpha zinc fingers"/>
    <property type="match status" value="2"/>
</dbReference>
<dbReference type="Proteomes" id="UP000492821">
    <property type="component" value="Unassembled WGS sequence"/>
</dbReference>
<dbReference type="Pfam" id="PF00096">
    <property type="entry name" value="zf-C2H2"/>
    <property type="match status" value="2"/>
</dbReference>
<dbReference type="SMART" id="SM00355">
    <property type="entry name" value="ZnF_C2H2"/>
    <property type="match status" value="3"/>
</dbReference>
<reference evidence="22" key="2">
    <citation type="submission" date="2020-10" db="UniProtKB">
        <authorList>
            <consortium name="WormBaseParasite"/>
        </authorList>
    </citation>
    <scope>IDENTIFICATION</scope>
</reference>
<dbReference type="GO" id="GO:0008270">
    <property type="term" value="F:zinc ion binding"/>
    <property type="evidence" value="ECO:0007669"/>
    <property type="project" value="UniProtKB-KW"/>
</dbReference>
<keyword evidence="8" id="KW-0677">Repeat</keyword>
<evidence type="ECO:0000256" key="12">
    <source>
        <dbReference type="ARBA" id="ARBA00023015"/>
    </source>
</evidence>
<evidence type="ECO:0000256" key="19">
    <source>
        <dbReference type="SAM" id="MobiDB-lite"/>
    </source>
</evidence>
<evidence type="ECO:0000256" key="8">
    <source>
        <dbReference type="ARBA" id="ARBA00022737"/>
    </source>
</evidence>
<feature type="domain" description="C2H2-type" evidence="20">
    <location>
        <begin position="75"/>
        <end position="102"/>
    </location>
</feature>
<dbReference type="PANTHER" id="PTHR24394:SF29">
    <property type="entry name" value="MYONEURIN"/>
    <property type="match status" value="1"/>
</dbReference>
<feature type="region of interest" description="Disordered" evidence="19">
    <location>
        <begin position="1"/>
        <end position="63"/>
    </location>
</feature>
<keyword evidence="10" id="KW-0221">Differentiation</keyword>
<evidence type="ECO:0000256" key="6">
    <source>
        <dbReference type="ARBA" id="ARBA00022541"/>
    </source>
</evidence>
<dbReference type="GO" id="GO:0032982">
    <property type="term" value="C:myosin filament"/>
    <property type="evidence" value="ECO:0007669"/>
    <property type="project" value="UniProtKB-KW"/>
</dbReference>
<evidence type="ECO:0000256" key="18">
    <source>
        <dbReference type="PROSITE-ProRule" id="PRU00042"/>
    </source>
</evidence>
<dbReference type="WBParaSite" id="Pan_g2781.t1">
    <property type="protein sequence ID" value="Pan_g2781.t1"/>
    <property type="gene ID" value="Pan_g2781"/>
</dbReference>
<evidence type="ECO:0000256" key="4">
    <source>
        <dbReference type="ARBA" id="ARBA00022473"/>
    </source>
</evidence>
<feature type="domain" description="C2H2-type" evidence="20">
    <location>
        <begin position="103"/>
        <end position="130"/>
    </location>
</feature>
<accession>A0A7E4VSU0</accession>
<dbReference type="GO" id="GO:0000981">
    <property type="term" value="F:DNA-binding transcription factor activity, RNA polymerase II-specific"/>
    <property type="evidence" value="ECO:0007669"/>
    <property type="project" value="TreeGrafter"/>
</dbReference>
<feature type="compositionally biased region" description="Basic and acidic residues" evidence="19">
    <location>
        <begin position="39"/>
        <end position="48"/>
    </location>
</feature>
<keyword evidence="5" id="KW-0963">Cytoplasm</keyword>
<reference evidence="21" key="1">
    <citation type="journal article" date="2013" name="Genetics">
        <title>The draft genome and transcriptome of Panagrellus redivivus are shaped by the harsh demands of a free-living lifestyle.</title>
        <authorList>
            <person name="Srinivasan J."/>
            <person name="Dillman A.R."/>
            <person name="Macchietto M.G."/>
            <person name="Heikkinen L."/>
            <person name="Lakso M."/>
            <person name="Fracchia K.M."/>
            <person name="Antoshechkin I."/>
            <person name="Mortazavi A."/>
            <person name="Wong G."/>
            <person name="Sternberg P.W."/>
        </authorList>
    </citation>
    <scope>NUCLEOTIDE SEQUENCE [LARGE SCALE GENOMIC DNA]</scope>
    <source>
        <strain evidence="21">MT8872</strain>
    </source>
</reference>
<dbReference type="FunFam" id="3.30.160.60:FF:002530">
    <property type="entry name" value="Zinc finger protein"/>
    <property type="match status" value="1"/>
</dbReference>
<keyword evidence="14" id="KW-0804">Transcription</keyword>
<evidence type="ECO:0000256" key="15">
    <source>
        <dbReference type="ARBA" id="ARBA00023242"/>
    </source>
</evidence>
<keyword evidence="15" id="KW-0539">Nucleus</keyword>
<keyword evidence="3" id="KW-0514">Muscle protein</keyword>
<keyword evidence="9 18" id="KW-0863">Zinc-finger</keyword>
<dbReference type="GO" id="GO:0030154">
    <property type="term" value="P:cell differentiation"/>
    <property type="evidence" value="ECO:0007669"/>
    <property type="project" value="UniProtKB-KW"/>
</dbReference>
<dbReference type="GO" id="GO:0005737">
    <property type="term" value="C:cytoplasm"/>
    <property type="evidence" value="ECO:0007669"/>
    <property type="project" value="UniProtKB-SubCell"/>
</dbReference>
<dbReference type="GO" id="GO:0003677">
    <property type="term" value="F:DNA binding"/>
    <property type="evidence" value="ECO:0007669"/>
    <property type="project" value="UniProtKB-KW"/>
</dbReference>
<organism evidence="21 22">
    <name type="scientific">Panagrellus redivivus</name>
    <name type="common">Microworm</name>
    <dbReference type="NCBI Taxonomy" id="6233"/>
    <lineage>
        <taxon>Eukaryota</taxon>
        <taxon>Metazoa</taxon>
        <taxon>Ecdysozoa</taxon>
        <taxon>Nematoda</taxon>
        <taxon>Chromadorea</taxon>
        <taxon>Rhabditida</taxon>
        <taxon>Tylenchina</taxon>
        <taxon>Panagrolaimomorpha</taxon>
        <taxon>Panagrolaimoidea</taxon>
        <taxon>Panagrolaimidae</taxon>
        <taxon>Panagrellus</taxon>
    </lineage>
</organism>
<feature type="compositionally biased region" description="Polar residues" evidence="19">
    <location>
        <begin position="1"/>
        <end position="15"/>
    </location>
</feature>
<evidence type="ECO:0000256" key="16">
    <source>
        <dbReference type="ARBA" id="ARBA00070899"/>
    </source>
</evidence>
<evidence type="ECO:0000256" key="5">
    <source>
        <dbReference type="ARBA" id="ARBA00022490"/>
    </source>
</evidence>
<evidence type="ECO:0000256" key="10">
    <source>
        <dbReference type="ARBA" id="ARBA00022782"/>
    </source>
</evidence>
<evidence type="ECO:0000256" key="1">
    <source>
        <dbReference type="ARBA" id="ARBA00004123"/>
    </source>
</evidence>
<evidence type="ECO:0000256" key="14">
    <source>
        <dbReference type="ARBA" id="ARBA00023163"/>
    </source>
</evidence>
<dbReference type="InterPro" id="IPR036236">
    <property type="entry name" value="Znf_C2H2_sf"/>
</dbReference>
<keyword evidence="6" id="KW-0517">Myogenesis</keyword>
<sequence>MDELSATSSDTTTEVPVTLREVKPSAAGDESTNTADSIDIMKESDSTLKDVSPAPAASDTTKQSMVKDENGFTFYKCRFCGLTYNYLTTLKAHERVHDVVTPYACNKCGESFHFACELEYHAKQHLQQKGYKCDCGRTFYQYTDLLYHKHPEDEDETPAFELPAPEPRALRSVFSRPAYDPTAFPTPDYATQGYEPKHPLRQWSDVRSRPYICQYCSKSYPDSRQLAYHMSSHRGERIFNPRASRYLMCRNENSYMSPGAD</sequence>
<keyword evidence="21" id="KW-1185">Reference proteome</keyword>
<proteinExistence type="predicted"/>
<keyword evidence="7" id="KW-0479">Metal-binding</keyword>
<evidence type="ECO:0000256" key="17">
    <source>
        <dbReference type="ARBA" id="ARBA00082667"/>
    </source>
</evidence>
<dbReference type="GO" id="GO:0005634">
    <property type="term" value="C:nucleus"/>
    <property type="evidence" value="ECO:0007669"/>
    <property type="project" value="UniProtKB-SubCell"/>
</dbReference>
<evidence type="ECO:0000313" key="21">
    <source>
        <dbReference type="Proteomes" id="UP000492821"/>
    </source>
</evidence>
<dbReference type="Gene3D" id="3.30.160.60">
    <property type="entry name" value="Classic Zinc Finger"/>
    <property type="match status" value="2"/>
</dbReference>
<dbReference type="InterPro" id="IPR013087">
    <property type="entry name" value="Znf_C2H2_type"/>
</dbReference>
<evidence type="ECO:0000256" key="3">
    <source>
        <dbReference type="ARBA" id="ARBA00022433"/>
    </source>
</evidence>
<evidence type="ECO:0000256" key="13">
    <source>
        <dbReference type="ARBA" id="ARBA00023125"/>
    </source>
</evidence>
<comment type="subcellular location">
    <subcellularLocation>
        <location evidence="2">Cytoplasm</location>
    </subcellularLocation>
    <subcellularLocation>
        <location evidence="1">Nucleus</location>
    </subcellularLocation>
</comment>